<dbReference type="AlphaFoldDB" id="A0A1Y2CCQ6"/>
<reference evidence="4 5" key="1">
    <citation type="submission" date="2016-07" db="EMBL/GenBank/DDBJ databases">
        <title>Pervasive Adenine N6-methylation of Active Genes in Fungi.</title>
        <authorList>
            <consortium name="DOE Joint Genome Institute"/>
            <person name="Mondo S.J."/>
            <person name="Dannebaum R.O."/>
            <person name="Kuo R.C."/>
            <person name="Labutti K."/>
            <person name="Haridas S."/>
            <person name="Kuo A."/>
            <person name="Salamov A."/>
            <person name="Ahrendt S.R."/>
            <person name="Lipzen A."/>
            <person name="Sullivan W."/>
            <person name="Andreopoulos W.B."/>
            <person name="Clum A."/>
            <person name="Lindquist E."/>
            <person name="Daum C."/>
            <person name="Ramamoorthy G.K."/>
            <person name="Gryganskyi A."/>
            <person name="Culley D."/>
            <person name="Magnuson J.K."/>
            <person name="James T.Y."/>
            <person name="O'Malley M.A."/>
            <person name="Stajich J.E."/>
            <person name="Spatafora J.W."/>
            <person name="Visel A."/>
            <person name="Grigoriev I.V."/>
        </authorList>
    </citation>
    <scope>NUCLEOTIDE SEQUENCE [LARGE SCALE GENOMIC DNA]</scope>
    <source>
        <strain evidence="4 5">JEL800</strain>
    </source>
</reference>
<evidence type="ECO:0000313" key="4">
    <source>
        <dbReference type="EMBL" id="ORY44822.1"/>
    </source>
</evidence>
<evidence type="ECO:0000256" key="2">
    <source>
        <dbReference type="SAM" id="Phobius"/>
    </source>
</evidence>
<protein>
    <submittedName>
        <fullName evidence="4">Uncharacterized protein</fullName>
    </submittedName>
</protein>
<accession>A0A1Y2CCQ6</accession>
<feature type="compositionally biased region" description="Basic and acidic residues" evidence="1">
    <location>
        <begin position="68"/>
        <end position="87"/>
    </location>
</feature>
<dbReference type="Proteomes" id="UP000193642">
    <property type="component" value="Unassembled WGS sequence"/>
</dbReference>
<name>A0A1Y2CCQ6_9FUNG</name>
<sequence length="96" mass="10819">MLSIPFLAFIMLPFLHLSMALPLHIQPQHRRDSTSSTTQIAFGSLVLICIVCAIGYVSITFARNRSQQSDKQDDQEQLVEARKKDEGAFPGRYIPI</sequence>
<feature type="chain" id="PRO_5013345075" evidence="3">
    <location>
        <begin position="21"/>
        <end position="96"/>
    </location>
</feature>
<feature type="signal peptide" evidence="3">
    <location>
        <begin position="1"/>
        <end position="20"/>
    </location>
</feature>
<feature type="region of interest" description="Disordered" evidence="1">
    <location>
        <begin position="65"/>
        <end position="96"/>
    </location>
</feature>
<evidence type="ECO:0000256" key="3">
    <source>
        <dbReference type="SAM" id="SignalP"/>
    </source>
</evidence>
<evidence type="ECO:0000313" key="5">
    <source>
        <dbReference type="Proteomes" id="UP000193642"/>
    </source>
</evidence>
<keyword evidence="3" id="KW-0732">Signal</keyword>
<organism evidence="4 5">
    <name type="scientific">Rhizoclosmatium globosum</name>
    <dbReference type="NCBI Taxonomy" id="329046"/>
    <lineage>
        <taxon>Eukaryota</taxon>
        <taxon>Fungi</taxon>
        <taxon>Fungi incertae sedis</taxon>
        <taxon>Chytridiomycota</taxon>
        <taxon>Chytridiomycota incertae sedis</taxon>
        <taxon>Chytridiomycetes</taxon>
        <taxon>Chytridiales</taxon>
        <taxon>Chytriomycetaceae</taxon>
        <taxon>Rhizoclosmatium</taxon>
    </lineage>
</organism>
<evidence type="ECO:0000256" key="1">
    <source>
        <dbReference type="SAM" id="MobiDB-lite"/>
    </source>
</evidence>
<keyword evidence="5" id="KW-1185">Reference proteome</keyword>
<proteinExistence type="predicted"/>
<comment type="caution">
    <text evidence="4">The sequence shown here is derived from an EMBL/GenBank/DDBJ whole genome shotgun (WGS) entry which is preliminary data.</text>
</comment>
<dbReference type="EMBL" id="MCGO01000021">
    <property type="protein sequence ID" value="ORY44822.1"/>
    <property type="molecule type" value="Genomic_DNA"/>
</dbReference>
<keyword evidence="2" id="KW-0812">Transmembrane</keyword>
<gene>
    <name evidence="4" type="ORF">BCR33DRAFT_716771</name>
</gene>
<feature type="transmembrane region" description="Helical" evidence="2">
    <location>
        <begin position="40"/>
        <end position="62"/>
    </location>
</feature>
<keyword evidence="2" id="KW-0472">Membrane</keyword>
<keyword evidence="2" id="KW-1133">Transmembrane helix</keyword>